<dbReference type="Proteomes" id="UP000549009">
    <property type="component" value="Unassembled WGS sequence"/>
</dbReference>
<keyword evidence="5" id="KW-1185">Reference proteome</keyword>
<name>A0A7W8B5J2_STRST</name>
<evidence type="ECO:0000313" key="4">
    <source>
        <dbReference type="EMBL" id="MBB5110121.1"/>
    </source>
</evidence>
<dbReference type="InterPro" id="IPR001314">
    <property type="entry name" value="Peptidase_S1A"/>
</dbReference>
<evidence type="ECO:0000256" key="2">
    <source>
        <dbReference type="SAM" id="SignalP"/>
    </source>
</evidence>
<dbReference type="RefSeq" id="WP_184927269.1">
    <property type="nucleotide sequence ID" value="NZ_BMSQ01000078.1"/>
</dbReference>
<feature type="chain" id="PRO_5038407988" evidence="2">
    <location>
        <begin position="31"/>
        <end position="301"/>
    </location>
</feature>
<dbReference type="Gene3D" id="2.40.10.10">
    <property type="entry name" value="Trypsin-like serine proteases"/>
    <property type="match status" value="1"/>
</dbReference>
<feature type="signal peptide" evidence="2">
    <location>
        <begin position="1"/>
        <end position="30"/>
    </location>
</feature>
<dbReference type="PRINTS" id="PR00722">
    <property type="entry name" value="CHYMOTRYPSIN"/>
</dbReference>
<accession>A0A7W8B5J2</accession>
<dbReference type="GO" id="GO:0006508">
    <property type="term" value="P:proteolysis"/>
    <property type="evidence" value="ECO:0007669"/>
    <property type="project" value="UniProtKB-KW"/>
</dbReference>
<dbReference type="GO" id="GO:0004252">
    <property type="term" value="F:serine-type endopeptidase activity"/>
    <property type="evidence" value="ECO:0007669"/>
    <property type="project" value="InterPro"/>
</dbReference>
<dbReference type="FunFam" id="2.40.10.10:FF:000068">
    <property type="entry name" value="transmembrane protease serine 2"/>
    <property type="match status" value="1"/>
</dbReference>
<dbReference type="PROSITE" id="PS50240">
    <property type="entry name" value="TRYPSIN_DOM"/>
    <property type="match status" value="1"/>
</dbReference>
<keyword evidence="4" id="KW-0645">Protease</keyword>
<dbReference type="InterPro" id="IPR009003">
    <property type="entry name" value="Peptidase_S1_PA"/>
</dbReference>
<keyword evidence="4" id="KW-0378">Hydrolase</keyword>
<organism evidence="4 5">
    <name type="scientific">Streptomyces spectabilis</name>
    <dbReference type="NCBI Taxonomy" id="68270"/>
    <lineage>
        <taxon>Bacteria</taxon>
        <taxon>Bacillati</taxon>
        <taxon>Actinomycetota</taxon>
        <taxon>Actinomycetes</taxon>
        <taxon>Kitasatosporales</taxon>
        <taxon>Streptomycetaceae</taxon>
        <taxon>Streptomyces</taxon>
    </lineage>
</organism>
<dbReference type="PANTHER" id="PTHR24256">
    <property type="entry name" value="TRYPTASE-RELATED"/>
    <property type="match status" value="1"/>
</dbReference>
<dbReference type="PROSITE" id="PS00134">
    <property type="entry name" value="TRYPSIN_HIS"/>
    <property type="match status" value="1"/>
</dbReference>
<dbReference type="InterPro" id="IPR001254">
    <property type="entry name" value="Trypsin_dom"/>
</dbReference>
<dbReference type="SMART" id="SM00020">
    <property type="entry name" value="Tryp_SPc"/>
    <property type="match status" value="1"/>
</dbReference>
<comment type="caution">
    <text evidence="4">The sequence shown here is derived from an EMBL/GenBank/DDBJ whole genome shotgun (WGS) entry which is preliminary data.</text>
</comment>
<reference evidence="4 5" key="1">
    <citation type="submission" date="2020-08" db="EMBL/GenBank/DDBJ databases">
        <title>Genomic Encyclopedia of Type Strains, Phase III (KMG-III): the genomes of soil and plant-associated and newly described type strains.</title>
        <authorList>
            <person name="Whitman W."/>
        </authorList>
    </citation>
    <scope>NUCLEOTIDE SEQUENCE [LARGE SCALE GENOMIC DNA]</scope>
    <source>
        <strain evidence="4 5">CECT 3146</strain>
    </source>
</reference>
<dbReference type="InterPro" id="IPR043504">
    <property type="entry name" value="Peptidase_S1_PA_chymotrypsin"/>
</dbReference>
<keyword evidence="2" id="KW-0732">Signal</keyword>
<dbReference type="InterPro" id="IPR051487">
    <property type="entry name" value="Ser/Thr_Proteases_Immune/Dev"/>
</dbReference>
<evidence type="ECO:0000313" key="5">
    <source>
        <dbReference type="Proteomes" id="UP000549009"/>
    </source>
</evidence>
<sequence length="301" mass="32926">MSIWLACQFVTRGFRQALMASIAAMGLVLATPNIAPAIVGGTETRINEFPWMLRLVDVKKPQVYCGAALIADQYALTAAHCLHERDTRTMGVVASEHDIRTDLTTSVAKMHRISNVVIHPQYRFTANDIAVVKIDGRFGIDQRYCALSNPQEHFPANGVRVGAICLPRQETSPFATVMLAGWGLTEFGGAKAPTLQKADVRAISRDQCKETYGNRVTEHTLCTYAPGRDSCHMDSGGPVTEALLPDTSRRYQLAGIITAGIGCDSGMPSLNMRVSSFVDWIRSITPGVRYPTQFPPRSLGR</sequence>
<dbReference type="EMBL" id="JACHJD010000074">
    <property type="protein sequence ID" value="MBB5110121.1"/>
    <property type="molecule type" value="Genomic_DNA"/>
</dbReference>
<evidence type="ECO:0000256" key="1">
    <source>
        <dbReference type="ARBA" id="ARBA00023157"/>
    </source>
</evidence>
<evidence type="ECO:0000259" key="3">
    <source>
        <dbReference type="PROSITE" id="PS50240"/>
    </source>
</evidence>
<dbReference type="SUPFAM" id="SSF50494">
    <property type="entry name" value="Trypsin-like serine proteases"/>
    <property type="match status" value="1"/>
</dbReference>
<dbReference type="CDD" id="cd00190">
    <property type="entry name" value="Tryp_SPc"/>
    <property type="match status" value="1"/>
</dbReference>
<protein>
    <submittedName>
        <fullName evidence="4">Secreted trypsin-like serine protease</fullName>
    </submittedName>
</protein>
<dbReference type="InterPro" id="IPR018114">
    <property type="entry name" value="TRYPSIN_HIS"/>
</dbReference>
<gene>
    <name evidence="4" type="ORF">FHS40_009251</name>
</gene>
<feature type="domain" description="Peptidase S1" evidence="3">
    <location>
        <begin position="38"/>
        <end position="286"/>
    </location>
</feature>
<proteinExistence type="predicted"/>
<dbReference type="AlphaFoldDB" id="A0A7W8B5J2"/>
<keyword evidence="1" id="KW-1015">Disulfide bond</keyword>
<dbReference type="Pfam" id="PF00089">
    <property type="entry name" value="Trypsin"/>
    <property type="match status" value="1"/>
</dbReference>